<dbReference type="Proteomes" id="UP000287527">
    <property type="component" value="Unassembled WGS sequence"/>
</dbReference>
<evidence type="ECO:0000313" key="2">
    <source>
        <dbReference type="EMBL" id="RWW96701.1"/>
    </source>
</evidence>
<reference evidence="2 3" key="1">
    <citation type="submission" date="2019-01" db="EMBL/GenBank/DDBJ databases">
        <title>Flavobacterium sp. nov.,isolated from freshwater.</title>
        <authorList>
            <person name="Zhang R."/>
            <person name="Du Z.-J."/>
        </authorList>
    </citation>
    <scope>NUCLEOTIDE SEQUENCE [LARGE SCALE GENOMIC DNA]</scope>
    <source>
        <strain evidence="2 3">1E403</strain>
    </source>
</reference>
<dbReference type="RefSeq" id="WP_128390604.1">
    <property type="nucleotide sequence ID" value="NZ_SBII01000010.1"/>
</dbReference>
<organism evidence="2 3">
    <name type="scientific">Flavobacterium cerinum</name>
    <dbReference type="NCBI Taxonomy" id="2502784"/>
    <lineage>
        <taxon>Bacteria</taxon>
        <taxon>Pseudomonadati</taxon>
        <taxon>Bacteroidota</taxon>
        <taxon>Flavobacteriia</taxon>
        <taxon>Flavobacteriales</taxon>
        <taxon>Flavobacteriaceae</taxon>
        <taxon>Flavobacterium</taxon>
    </lineage>
</organism>
<evidence type="ECO:0000259" key="1">
    <source>
        <dbReference type="Pfam" id="PF01510"/>
    </source>
</evidence>
<dbReference type="CDD" id="cd06583">
    <property type="entry name" value="PGRP"/>
    <property type="match status" value="1"/>
</dbReference>
<accession>A0A444H0C7</accession>
<dbReference type="InterPro" id="IPR036505">
    <property type="entry name" value="Amidase/PGRP_sf"/>
</dbReference>
<sequence length="126" mass="13888">MPYHFAIDGNGNIYEGRPIDIVGSHVKGANTGNIGIVLMADLDSQNTGLGKIQGFVENVLGDGSASSQMIESLVNLTRYLNSTYGIKYFGGHQEAIPNRYCPGDMGMEWVQRIRNTYKFSKPIEKQ</sequence>
<dbReference type="AlphaFoldDB" id="A0A444H0C7"/>
<dbReference type="SUPFAM" id="SSF55846">
    <property type="entry name" value="N-acetylmuramoyl-L-alanine amidase-like"/>
    <property type="match status" value="1"/>
</dbReference>
<dbReference type="Gene3D" id="3.40.80.10">
    <property type="entry name" value="Peptidoglycan recognition protein-like"/>
    <property type="match status" value="1"/>
</dbReference>
<dbReference type="EMBL" id="SBII01000010">
    <property type="protein sequence ID" value="RWW96701.1"/>
    <property type="molecule type" value="Genomic_DNA"/>
</dbReference>
<feature type="domain" description="N-acetylmuramoyl-L-alanine amidase" evidence="1">
    <location>
        <begin position="3"/>
        <end position="104"/>
    </location>
</feature>
<evidence type="ECO:0000313" key="3">
    <source>
        <dbReference type="Proteomes" id="UP000287527"/>
    </source>
</evidence>
<gene>
    <name evidence="2" type="ORF">EPI11_13995</name>
</gene>
<protein>
    <submittedName>
        <fullName evidence="2">N-acetylmuramoyl-L-alanine amidase</fullName>
    </submittedName>
</protein>
<proteinExistence type="predicted"/>
<dbReference type="GO" id="GO:0009253">
    <property type="term" value="P:peptidoglycan catabolic process"/>
    <property type="evidence" value="ECO:0007669"/>
    <property type="project" value="InterPro"/>
</dbReference>
<dbReference type="Pfam" id="PF01510">
    <property type="entry name" value="Amidase_2"/>
    <property type="match status" value="1"/>
</dbReference>
<name>A0A444H0C7_9FLAO</name>
<comment type="caution">
    <text evidence="2">The sequence shown here is derived from an EMBL/GenBank/DDBJ whole genome shotgun (WGS) entry which is preliminary data.</text>
</comment>
<keyword evidence="3" id="KW-1185">Reference proteome</keyword>
<dbReference type="InterPro" id="IPR002502">
    <property type="entry name" value="Amidase_domain"/>
</dbReference>
<dbReference type="GO" id="GO:0008745">
    <property type="term" value="F:N-acetylmuramoyl-L-alanine amidase activity"/>
    <property type="evidence" value="ECO:0007669"/>
    <property type="project" value="InterPro"/>
</dbReference>
<dbReference type="OrthoDB" id="2812205at2"/>